<dbReference type="GO" id="GO:1904680">
    <property type="term" value="F:peptide transmembrane transporter activity"/>
    <property type="evidence" value="ECO:0007669"/>
    <property type="project" value="TreeGrafter"/>
</dbReference>
<dbReference type="InterPro" id="IPR000914">
    <property type="entry name" value="SBP_5_dom"/>
</dbReference>
<dbReference type="PIRSF" id="PIRSF002741">
    <property type="entry name" value="MppA"/>
    <property type="match status" value="1"/>
</dbReference>
<dbReference type="GO" id="GO:0015833">
    <property type="term" value="P:peptide transport"/>
    <property type="evidence" value="ECO:0007669"/>
    <property type="project" value="TreeGrafter"/>
</dbReference>
<feature type="domain" description="Solute-binding protein family 5" evidence="5">
    <location>
        <begin position="123"/>
        <end position="505"/>
    </location>
</feature>
<comment type="caution">
    <text evidence="6">The sequence shown here is derived from an EMBL/GenBank/DDBJ whole genome shotgun (WGS) entry which is preliminary data.</text>
</comment>
<proteinExistence type="inferred from homology"/>
<evidence type="ECO:0000256" key="1">
    <source>
        <dbReference type="ARBA" id="ARBA00004196"/>
    </source>
</evidence>
<dbReference type="Gene3D" id="3.10.105.10">
    <property type="entry name" value="Dipeptide-binding Protein, Domain 3"/>
    <property type="match status" value="1"/>
</dbReference>
<dbReference type="FunFam" id="3.90.76.10:FF:000001">
    <property type="entry name" value="Oligopeptide ABC transporter substrate-binding protein"/>
    <property type="match status" value="1"/>
</dbReference>
<dbReference type="PANTHER" id="PTHR30290">
    <property type="entry name" value="PERIPLASMIC BINDING COMPONENT OF ABC TRANSPORTER"/>
    <property type="match status" value="1"/>
</dbReference>
<keyword evidence="4" id="KW-0732">Signal</keyword>
<keyword evidence="7" id="KW-1185">Reference proteome</keyword>
<evidence type="ECO:0000256" key="2">
    <source>
        <dbReference type="ARBA" id="ARBA00005695"/>
    </source>
</evidence>
<dbReference type="InterPro" id="IPR039424">
    <property type="entry name" value="SBP_5"/>
</dbReference>
<dbReference type="GO" id="GO:0030288">
    <property type="term" value="C:outer membrane-bounded periplasmic space"/>
    <property type="evidence" value="ECO:0007669"/>
    <property type="project" value="UniProtKB-ARBA"/>
</dbReference>
<keyword evidence="3" id="KW-0813">Transport</keyword>
<dbReference type="PANTHER" id="PTHR30290:SF10">
    <property type="entry name" value="PERIPLASMIC OLIGOPEPTIDE-BINDING PROTEIN-RELATED"/>
    <property type="match status" value="1"/>
</dbReference>
<dbReference type="GO" id="GO:0043190">
    <property type="term" value="C:ATP-binding cassette (ABC) transporter complex"/>
    <property type="evidence" value="ECO:0007669"/>
    <property type="project" value="InterPro"/>
</dbReference>
<name>A0A4Q1C4M9_9BACT</name>
<accession>A0A4Q1C4M9</accession>
<reference evidence="6 7" key="1">
    <citation type="submission" date="2019-01" db="EMBL/GenBank/DDBJ databases">
        <title>Lacunisphaera sp. strain TWA-58.</title>
        <authorList>
            <person name="Chen W.-M."/>
        </authorList>
    </citation>
    <scope>NUCLEOTIDE SEQUENCE [LARGE SCALE GENOMIC DNA]</scope>
    <source>
        <strain evidence="6 7">TWA-58</strain>
    </source>
</reference>
<dbReference type="Gene3D" id="3.90.76.10">
    <property type="entry name" value="Dipeptide-binding Protein, Domain 1"/>
    <property type="match status" value="1"/>
</dbReference>
<evidence type="ECO:0000313" key="7">
    <source>
        <dbReference type="Proteomes" id="UP000290218"/>
    </source>
</evidence>
<evidence type="ECO:0000256" key="3">
    <source>
        <dbReference type="ARBA" id="ARBA00022448"/>
    </source>
</evidence>
<dbReference type="Proteomes" id="UP000290218">
    <property type="component" value="Unassembled WGS sequence"/>
</dbReference>
<protein>
    <submittedName>
        <fullName evidence="6">Peptide ABC transporter substrate-binding protein</fullName>
    </submittedName>
</protein>
<dbReference type="InterPro" id="IPR030678">
    <property type="entry name" value="Peptide/Ni-bd"/>
</dbReference>
<sequence length="584" mass="63850">MAEAAGGAFRPAEGDDNLLTKPPYIGANRRNLPASSLAPVAAKPNVSIVLRRLTLILPYLVLLGGCAKRETPAEAGLRTGTLLVGNLAEPQELDPQLIAAYTDQNIAVALFEGLCALDERSSQPVPGVAERWVASPDGLTWTFHLRATAKWSNGESLTAHDFVASWRRVLNPALAAEYAYLLYPLKNAAALNAGQMTDFSALGAEALDDRTLRITLERPTPFLPALTAQPVWFPVNPRALAKFGDANRRQSAWTRPENLVGNGPFTLAEWTPSARLVVAKNPAYWDAASVRLSQIIFFPTESPDVEERNFRAGQVHLTYGLPTSKLATYQRENPAALRLDPFLQAIFLRFNTTRPPFTDARVRRALSLAVDRDAIAASVLRGAGTPARSFTPPDCAGYTARASVPTDFEAARRLLAEAGFPGGRGLPVLELQVRNDEHQPRVAEVLQAQWAKELGVSLTLAPLEQKTWVQNQQTLNYTLSGAGWIGDFVDPVTFLDLFVSTGGNNWTGWASADYDRFIAQAAATPDPAARREIFQQAEILLLEQAPVAPVFFGTRAYLIHSSVKGWEPSLLGLHQYKRVYLQKP</sequence>
<comment type="similarity">
    <text evidence="2">Belongs to the bacterial solute-binding protein 5 family.</text>
</comment>
<dbReference type="Gene3D" id="3.40.190.10">
    <property type="entry name" value="Periplasmic binding protein-like II"/>
    <property type="match status" value="1"/>
</dbReference>
<dbReference type="SUPFAM" id="SSF53850">
    <property type="entry name" value="Periplasmic binding protein-like II"/>
    <property type="match status" value="1"/>
</dbReference>
<evidence type="ECO:0000256" key="4">
    <source>
        <dbReference type="ARBA" id="ARBA00022729"/>
    </source>
</evidence>
<comment type="subcellular location">
    <subcellularLocation>
        <location evidence="1">Cell envelope</location>
    </subcellularLocation>
</comment>
<organism evidence="6 7">
    <name type="scientific">Oleiharenicola lentus</name>
    <dbReference type="NCBI Taxonomy" id="2508720"/>
    <lineage>
        <taxon>Bacteria</taxon>
        <taxon>Pseudomonadati</taxon>
        <taxon>Verrucomicrobiota</taxon>
        <taxon>Opitutia</taxon>
        <taxon>Opitutales</taxon>
        <taxon>Opitutaceae</taxon>
        <taxon>Oleiharenicola</taxon>
    </lineage>
</organism>
<evidence type="ECO:0000313" key="6">
    <source>
        <dbReference type="EMBL" id="RXK53331.1"/>
    </source>
</evidence>
<dbReference type="CDD" id="cd08504">
    <property type="entry name" value="PBP2_OppA"/>
    <property type="match status" value="1"/>
</dbReference>
<gene>
    <name evidence="6" type="ORF">ESB00_16675</name>
</gene>
<evidence type="ECO:0000259" key="5">
    <source>
        <dbReference type="Pfam" id="PF00496"/>
    </source>
</evidence>
<dbReference type="OrthoDB" id="137511at2"/>
<dbReference type="EMBL" id="SDHX01000002">
    <property type="protein sequence ID" value="RXK53331.1"/>
    <property type="molecule type" value="Genomic_DNA"/>
</dbReference>
<dbReference type="AlphaFoldDB" id="A0A4Q1C4M9"/>
<dbReference type="Pfam" id="PF00496">
    <property type="entry name" value="SBP_bac_5"/>
    <property type="match status" value="1"/>
</dbReference>